<protein>
    <submittedName>
        <fullName evidence="4">Transglycosylase domain protein</fullName>
    </submittedName>
</protein>
<comment type="similarity">
    <text evidence="1">Belongs to the transglycosylase Slt family.</text>
</comment>
<keyword evidence="5" id="KW-1185">Reference proteome</keyword>
<dbReference type="InterPro" id="IPR008258">
    <property type="entry name" value="Transglycosylase_SLT_dom_1"/>
</dbReference>
<dbReference type="AlphaFoldDB" id="A0AAE4VM67"/>
<evidence type="ECO:0000256" key="2">
    <source>
        <dbReference type="ARBA" id="ARBA00009387"/>
    </source>
</evidence>
<accession>A0AAE4VM67</accession>
<reference evidence="4" key="1">
    <citation type="submission" date="2023-02" db="EMBL/GenBank/DDBJ databases">
        <title>Host association and intracellularity evolved multiple times independently in the Rickettsiales.</title>
        <authorList>
            <person name="Castelli M."/>
            <person name="Nardi T."/>
            <person name="Gammuto L."/>
            <person name="Bellinzona G."/>
            <person name="Sabaneyeva E."/>
            <person name="Potekhin A."/>
            <person name="Serra V."/>
            <person name="Petroni G."/>
            <person name="Sassera D."/>
        </authorList>
    </citation>
    <scope>NUCLEOTIDE SEQUENCE</scope>
    <source>
        <strain evidence="4">USBL-36I1</strain>
    </source>
</reference>
<dbReference type="RefSeq" id="WP_322498927.1">
    <property type="nucleotide sequence ID" value="NZ_JARGYU010000003.1"/>
</dbReference>
<comment type="similarity">
    <text evidence="2">Belongs to the virb1 family.</text>
</comment>
<evidence type="ECO:0000259" key="3">
    <source>
        <dbReference type="Pfam" id="PF01464"/>
    </source>
</evidence>
<organism evidence="4 5">
    <name type="scientific">Lyticum sinuosum</name>
    <dbReference type="NCBI Taxonomy" id="1332059"/>
    <lineage>
        <taxon>Bacteria</taxon>
        <taxon>Pseudomonadati</taxon>
        <taxon>Pseudomonadota</taxon>
        <taxon>Alphaproteobacteria</taxon>
        <taxon>Rickettsiales</taxon>
        <taxon>Lyticum</taxon>
    </lineage>
</organism>
<dbReference type="SUPFAM" id="SSF53955">
    <property type="entry name" value="Lysozyme-like"/>
    <property type="match status" value="1"/>
</dbReference>
<proteinExistence type="inferred from homology"/>
<sequence>MNKIKILKLIIIFILIIAYNNPINENKIFSEDVLPSPNRTDIIKYKIQLNYSNNITYGDIKSIKKNSYNDLPTILGRFINIVYKNKKQKNYLDLTLEYIKNFPFLESYASVIENNIDIKVHSKESIKRFLYRKNTDPETNNGKVLFDIITGNKLYVKNWKSMDLSRNIISILLQYNFITINELLDKINSLIIELKHDKALELAYLLPQNTRNEKIELIKKLSKYISNKEIISKPHIVNNRSNIYNTENIEYLYYLRNRLKYNDLDAVKEIVRLVSKPTLISRLISNSWSLSHITIRSAMLYKDFASAYKILNNTTIPKSQDDIFNYYWLYAYNGIQLKVKSDYIINNLNKAYHLTQNSNSKTQILFWLAQAYKQKINEEKNNILKLKNTKKFKYLKDKNISKEINFKHNQIDIYNQKVIEYLYLSASYGVNFYSYCAFDAITKIHNTQNTKIKSNFKKNKTTWDNYFSTEFTLYDNKTKNIEKKININSTKSGADPIFIVNNNKNITKNQNTDYKLALFSIQLLYEAKNFGESERIMIWLVNQKNISNWKKIIEYFLKNKNYTIVVKISNRLQSSGRGVIPISFLRPYKIPDSRLLPENIYFSIIRQESEFNYAAKSKNNAIGPMQVIAKFSPNNNKLIDDYSNGDIYSGLVYGINYFDELFNRFKTISGALAAYNTGPGRISGLNNRIWINEFENIKNIDDLVNLIEQCPYRETREYIKRNIANYQSYNYFYKENMNSIIKNLYKK</sequence>
<dbReference type="Gene3D" id="1.10.530.10">
    <property type="match status" value="1"/>
</dbReference>
<comment type="caution">
    <text evidence="4">The sequence shown here is derived from an EMBL/GenBank/DDBJ whole genome shotgun (WGS) entry which is preliminary data.</text>
</comment>
<evidence type="ECO:0000313" key="5">
    <source>
        <dbReference type="Proteomes" id="UP001289135"/>
    </source>
</evidence>
<dbReference type="PANTHER" id="PTHR37423">
    <property type="entry name" value="SOLUBLE LYTIC MUREIN TRANSGLYCOSYLASE-RELATED"/>
    <property type="match status" value="1"/>
</dbReference>
<gene>
    <name evidence="4" type="ORF">Lyticum_00682</name>
</gene>
<dbReference type="PANTHER" id="PTHR37423:SF2">
    <property type="entry name" value="MEMBRANE-BOUND LYTIC MUREIN TRANSGLYCOSYLASE C"/>
    <property type="match status" value="1"/>
</dbReference>
<feature type="domain" description="Transglycosylase SLT" evidence="3">
    <location>
        <begin position="597"/>
        <end position="683"/>
    </location>
</feature>
<dbReference type="InterPro" id="IPR023346">
    <property type="entry name" value="Lysozyme-like_dom_sf"/>
</dbReference>
<name>A0AAE4VM67_9RICK</name>
<dbReference type="Proteomes" id="UP001289135">
    <property type="component" value="Unassembled WGS sequence"/>
</dbReference>
<dbReference type="EMBL" id="JARGYU010000003">
    <property type="protein sequence ID" value="MDZ5761501.1"/>
    <property type="molecule type" value="Genomic_DNA"/>
</dbReference>
<evidence type="ECO:0000313" key="4">
    <source>
        <dbReference type="EMBL" id="MDZ5761501.1"/>
    </source>
</evidence>
<dbReference type="Pfam" id="PF01464">
    <property type="entry name" value="SLT"/>
    <property type="match status" value="1"/>
</dbReference>
<evidence type="ECO:0000256" key="1">
    <source>
        <dbReference type="ARBA" id="ARBA00007734"/>
    </source>
</evidence>